<dbReference type="OrthoDB" id="1452427at2"/>
<dbReference type="RefSeq" id="WP_110474130.1">
    <property type="nucleotide sequence ID" value="NZ_BMWQ01000001.1"/>
</dbReference>
<proteinExistence type="predicted"/>
<accession>A0A2V4Y2T4</accession>
<dbReference type="AlphaFoldDB" id="A0A2V4Y2T4"/>
<name>A0A2V4Y2T4_9FLAO</name>
<evidence type="ECO:0000313" key="2">
    <source>
        <dbReference type="Proteomes" id="UP000248054"/>
    </source>
</evidence>
<reference evidence="1 2" key="1">
    <citation type="submission" date="2018-06" db="EMBL/GenBank/DDBJ databases">
        <title>Genomic Encyclopedia of Type Strains, Phase III (KMG-III): the genomes of soil and plant-associated and newly described type strains.</title>
        <authorList>
            <person name="Whitman W."/>
        </authorList>
    </citation>
    <scope>NUCLEOTIDE SEQUENCE [LARGE SCALE GENOMIC DNA]</scope>
    <source>
        <strain evidence="1 2">CECT 7945</strain>
    </source>
</reference>
<keyword evidence="2" id="KW-1185">Reference proteome</keyword>
<gene>
    <name evidence="1" type="ORF">DFQ11_101615</name>
</gene>
<organism evidence="1 2">
    <name type="scientific">Winogradskyella epiphytica</name>
    <dbReference type="NCBI Taxonomy" id="262005"/>
    <lineage>
        <taxon>Bacteria</taxon>
        <taxon>Pseudomonadati</taxon>
        <taxon>Bacteroidota</taxon>
        <taxon>Flavobacteriia</taxon>
        <taxon>Flavobacteriales</taxon>
        <taxon>Flavobacteriaceae</taxon>
        <taxon>Winogradskyella</taxon>
    </lineage>
</organism>
<evidence type="ECO:0000313" key="1">
    <source>
        <dbReference type="EMBL" id="PYE83184.1"/>
    </source>
</evidence>
<protein>
    <submittedName>
        <fullName evidence="1">Uncharacterized protein</fullName>
    </submittedName>
</protein>
<comment type="caution">
    <text evidence="1">The sequence shown here is derived from an EMBL/GenBank/DDBJ whole genome shotgun (WGS) entry which is preliminary data.</text>
</comment>
<dbReference type="Proteomes" id="UP000248054">
    <property type="component" value="Unassembled WGS sequence"/>
</dbReference>
<dbReference type="EMBL" id="QJTD01000001">
    <property type="protein sequence ID" value="PYE83184.1"/>
    <property type="molecule type" value="Genomic_DNA"/>
</dbReference>
<sequence length="124" mass="14310">MKVSLKNIENLIIKKKSESTLATILMEYAALSQKLATADSQSWYFKQAQEANHQKLESLMASYEDIKSLFNNTSIDYFIHKINVNNSHIANFKEKGINFIAKLTCTSLREENEFFTELIRLKAK</sequence>